<dbReference type="EMBL" id="BDGG01000008">
    <property type="protein sequence ID" value="GAV02523.1"/>
    <property type="molecule type" value="Genomic_DNA"/>
</dbReference>
<sequence>MQPTMKYGTPSSYRGLPPILQTDAESTASWRPAAATAGKAASILQTVISPTSGISPMELPWDVIRPVLRNAQLDFWDCCSFMEVRFGEGRSCEELEKTFFRRGTVQAFWMEKLSLVHPRLYKLYLKEKTDLTSHCGIDSPYDMLKYRAVLKDNFIRIFENVVQPTLVHEFLENGKDSHRTFLSRFLDSSPHDIRFPRASESREPRPEFPPVEVRIPGVQHVGNSTILQLLPPRNSVYTYHGFSVSQYSDSLARRFILTELQLRNISPVGDCNVFFMYRKIQLHLMMILELWENLAAEIVTDSEAKGNKKGPSRTLLWVLRHLKDIIPKLRGDEKEILEEDWIEDLVNDEFYCDEFPSGLHYPHASLTNIPKLGWILPIGSIITFHKERLMPGDEPDLASTFYGVIISQDPREEKDNAVRMDYIVIALTNTNFSEPSGVEVQTFQGFGVVKDAASWKPTSKDKARIEKWLTENPQLDVWILFDMFDGRSFVPNAAFAKRSFNDMQIREAAA</sequence>
<gene>
    <name evidence="1" type="primary">RvY_13078-1</name>
    <name evidence="1" type="synonym">RvY_13078.1</name>
    <name evidence="1" type="ORF">RvY_13078</name>
</gene>
<proteinExistence type="predicted"/>
<protein>
    <submittedName>
        <fullName evidence="1">Uncharacterized protein</fullName>
    </submittedName>
</protein>
<organism evidence="1 2">
    <name type="scientific">Ramazzottius varieornatus</name>
    <name type="common">Water bear</name>
    <name type="synonym">Tardigrade</name>
    <dbReference type="NCBI Taxonomy" id="947166"/>
    <lineage>
        <taxon>Eukaryota</taxon>
        <taxon>Metazoa</taxon>
        <taxon>Ecdysozoa</taxon>
        <taxon>Tardigrada</taxon>
        <taxon>Eutardigrada</taxon>
        <taxon>Parachela</taxon>
        <taxon>Hypsibioidea</taxon>
        <taxon>Ramazzottiidae</taxon>
        <taxon>Ramazzottius</taxon>
    </lineage>
</organism>
<keyword evidence="2" id="KW-1185">Reference proteome</keyword>
<dbReference type="Proteomes" id="UP000186922">
    <property type="component" value="Unassembled WGS sequence"/>
</dbReference>
<accession>A0A1D1VQR0</accession>
<evidence type="ECO:0000313" key="1">
    <source>
        <dbReference type="EMBL" id="GAV02523.1"/>
    </source>
</evidence>
<comment type="caution">
    <text evidence="1">The sequence shown here is derived from an EMBL/GenBank/DDBJ whole genome shotgun (WGS) entry which is preliminary data.</text>
</comment>
<dbReference type="AlphaFoldDB" id="A0A1D1VQR0"/>
<reference evidence="1 2" key="1">
    <citation type="journal article" date="2016" name="Nat. Commun.">
        <title>Extremotolerant tardigrade genome and improved radiotolerance of human cultured cells by tardigrade-unique protein.</title>
        <authorList>
            <person name="Hashimoto T."/>
            <person name="Horikawa D.D."/>
            <person name="Saito Y."/>
            <person name="Kuwahara H."/>
            <person name="Kozuka-Hata H."/>
            <person name="Shin-I T."/>
            <person name="Minakuchi Y."/>
            <person name="Ohishi K."/>
            <person name="Motoyama A."/>
            <person name="Aizu T."/>
            <person name="Enomoto A."/>
            <person name="Kondo K."/>
            <person name="Tanaka S."/>
            <person name="Hara Y."/>
            <person name="Koshikawa S."/>
            <person name="Sagara H."/>
            <person name="Miura T."/>
            <person name="Yokobori S."/>
            <person name="Miyagawa K."/>
            <person name="Suzuki Y."/>
            <person name="Kubo T."/>
            <person name="Oyama M."/>
            <person name="Kohara Y."/>
            <person name="Fujiyama A."/>
            <person name="Arakawa K."/>
            <person name="Katayama T."/>
            <person name="Toyoda A."/>
            <person name="Kunieda T."/>
        </authorList>
    </citation>
    <scope>NUCLEOTIDE SEQUENCE [LARGE SCALE GENOMIC DNA]</scope>
    <source>
        <strain evidence="1 2">YOKOZUNA-1</strain>
    </source>
</reference>
<name>A0A1D1VQR0_RAMVA</name>
<evidence type="ECO:0000313" key="2">
    <source>
        <dbReference type="Proteomes" id="UP000186922"/>
    </source>
</evidence>